<dbReference type="CDD" id="cd16922">
    <property type="entry name" value="HATPase_EvgS-ArcB-TorS-like"/>
    <property type="match status" value="1"/>
</dbReference>
<dbReference type="AlphaFoldDB" id="A0A411PMQ8"/>
<dbReference type="InterPro" id="IPR036890">
    <property type="entry name" value="HATPase_C_sf"/>
</dbReference>
<protein>
    <recommendedName>
        <fullName evidence="3">histidine kinase</fullName>
        <ecNumber evidence="3">2.7.13.3</ecNumber>
    </recommendedName>
</protein>
<dbReference type="PROSITE" id="PS50109">
    <property type="entry name" value="HIS_KIN"/>
    <property type="match status" value="1"/>
</dbReference>
<keyword evidence="16" id="KW-0175">Coiled coil</keyword>
<dbReference type="CDD" id="cd00088">
    <property type="entry name" value="HPT"/>
    <property type="match status" value="1"/>
</dbReference>
<dbReference type="PANTHER" id="PTHR45339:SF1">
    <property type="entry name" value="HYBRID SIGNAL TRANSDUCTION HISTIDINE KINASE J"/>
    <property type="match status" value="1"/>
</dbReference>
<evidence type="ECO:0000256" key="14">
    <source>
        <dbReference type="PROSITE-ProRule" id="PRU00110"/>
    </source>
</evidence>
<evidence type="ECO:0000259" key="19">
    <source>
        <dbReference type="PROSITE" id="PS50109"/>
    </source>
</evidence>
<dbReference type="PANTHER" id="PTHR45339">
    <property type="entry name" value="HYBRID SIGNAL TRANSDUCTION HISTIDINE KINASE J"/>
    <property type="match status" value="1"/>
</dbReference>
<evidence type="ECO:0000256" key="17">
    <source>
        <dbReference type="SAM" id="MobiDB-lite"/>
    </source>
</evidence>
<accession>A0A411PMQ8</accession>
<dbReference type="OrthoDB" id="9810730at2"/>
<dbReference type="SUPFAM" id="SSF47226">
    <property type="entry name" value="Histidine-containing phosphotransfer domain, HPT domain"/>
    <property type="match status" value="1"/>
</dbReference>
<evidence type="ECO:0000256" key="13">
    <source>
        <dbReference type="ARBA" id="ARBA00023136"/>
    </source>
</evidence>
<dbReference type="SMART" id="SM00448">
    <property type="entry name" value="REC"/>
    <property type="match status" value="1"/>
</dbReference>
<evidence type="ECO:0000259" key="22">
    <source>
        <dbReference type="PROSITE" id="PS50894"/>
    </source>
</evidence>
<keyword evidence="5 15" id="KW-0597">Phosphoprotein</keyword>
<dbReference type="InterPro" id="IPR003661">
    <property type="entry name" value="HisK_dim/P_dom"/>
</dbReference>
<dbReference type="KEGG" id="smai:EXU30_05215"/>
<dbReference type="SMART" id="SM00387">
    <property type="entry name" value="HATPase_c"/>
    <property type="match status" value="1"/>
</dbReference>
<gene>
    <name evidence="23" type="primary">barA</name>
    <name evidence="23" type="ORF">EXU30_05215</name>
</gene>
<comment type="subcellular location">
    <subcellularLocation>
        <location evidence="2">Cell membrane</location>
        <topology evidence="2">Multi-pass membrane protein</topology>
    </subcellularLocation>
</comment>
<evidence type="ECO:0000256" key="2">
    <source>
        <dbReference type="ARBA" id="ARBA00004651"/>
    </source>
</evidence>
<dbReference type="InterPro" id="IPR011006">
    <property type="entry name" value="CheY-like_superfamily"/>
</dbReference>
<dbReference type="CDD" id="cd00082">
    <property type="entry name" value="HisKA"/>
    <property type="match status" value="1"/>
</dbReference>
<dbReference type="SMART" id="SM00388">
    <property type="entry name" value="HisKA"/>
    <property type="match status" value="1"/>
</dbReference>
<keyword evidence="12" id="KW-0902">Two-component regulatory system</keyword>
<feature type="modified residue" description="Phosphohistidine" evidence="14">
    <location>
        <position position="807"/>
    </location>
</feature>
<dbReference type="SUPFAM" id="SSF55874">
    <property type="entry name" value="ATPase domain of HSP90 chaperone/DNA topoisomerase II/histidine kinase"/>
    <property type="match status" value="1"/>
</dbReference>
<feature type="modified residue" description="4-aspartylphosphate" evidence="15">
    <location>
        <position position="676"/>
    </location>
</feature>
<keyword evidence="9 23" id="KW-0418">Kinase</keyword>
<feature type="domain" description="HPt" evidence="22">
    <location>
        <begin position="768"/>
        <end position="866"/>
    </location>
</feature>
<feature type="transmembrane region" description="Helical" evidence="18">
    <location>
        <begin position="128"/>
        <end position="150"/>
    </location>
</feature>
<dbReference type="FunFam" id="3.30.565.10:FF:000010">
    <property type="entry name" value="Sensor histidine kinase RcsC"/>
    <property type="match status" value="1"/>
</dbReference>
<evidence type="ECO:0000256" key="16">
    <source>
        <dbReference type="SAM" id="Coils"/>
    </source>
</evidence>
<evidence type="ECO:0000256" key="6">
    <source>
        <dbReference type="ARBA" id="ARBA00022679"/>
    </source>
</evidence>
<feature type="domain" description="Histidine kinase" evidence="19">
    <location>
        <begin position="250"/>
        <end position="471"/>
    </location>
</feature>
<evidence type="ECO:0000313" key="24">
    <source>
        <dbReference type="Proteomes" id="UP000291106"/>
    </source>
</evidence>
<feature type="coiled-coil region" evidence="16">
    <location>
        <begin position="202"/>
        <end position="240"/>
    </location>
</feature>
<dbReference type="Pfam" id="PF01627">
    <property type="entry name" value="Hpt"/>
    <property type="match status" value="1"/>
</dbReference>
<dbReference type="SUPFAM" id="SSF52172">
    <property type="entry name" value="CheY-like"/>
    <property type="match status" value="1"/>
</dbReference>
<dbReference type="EMBL" id="CP036200">
    <property type="protein sequence ID" value="QBF84799.1"/>
    <property type="molecule type" value="Genomic_DNA"/>
</dbReference>
<dbReference type="Gene3D" id="3.40.50.2300">
    <property type="match status" value="1"/>
</dbReference>
<evidence type="ECO:0000313" key="23">
    <source>
        <dbReference type="EMBL" id="QBF84799.1"/>
    </source>
</evidence>
<dbReference type="PRINTS" id="PR00344">
    <property type="entry name" value="BCTRLSENSOR"/>
</dbReference>
<evidence type="ECO:0000256" key="4">
    <source>
        <dbReference type="ARBA" id="ARBA00022475"/>
    </source>
</evidence>
<feature type="region of interest" description="Disordered" evidence="17">
    <location>
        <begin position="15"/>
        <end position="45"/>
    </location>
</feature>
<evidence type="ECO:0000256" key="18">
    <source>
        <dbReference type="SAM" id="Phobius"/>
    </source>
</evidence>
<evidence type="ECO:0000256" key="11">
    <source>
        <dbReference type="ARBA" id="ARBA00022989"/>
    </source>
</evidence>
<dbReference type="Pfam" id="PF00672">
    <property type="entry name" value="HAMP"/>
    <property type="match status" value="1"/>
</dbReference>
<dbReference type="GO" id="GO:0005886">
    <property type="term" value="C:plasma membrane"/>
    <property type="evidence" value="ECO:0007669"/>
    <property type="project" value="UniProtKB-SubCell"/>
</dbReference>
<dbReference type="InterPro" id="IPR036097">
    <property type="entry name" value="HisK_dim/P_sf"/>
</dbReference>
<dbReference type="SUPFAM" id="SSF47384">
    <property type="entry name" value="Homodimeric domain of signal transducing histidine kinase"/>
    <property type="match status" value="1"/>
</dbReference>
<keyword evidence="13 18" id="KW-0472">Membrane</keyword>
<dbReference type="CDD" id="cd17546">
    <property type="entry name" value="REC_hyHK_CKI1_RcsC-like"/>
    <property type="match status" value="1"/>
</dbReference>
<dbReference type="Gene3D" id="3.30.565.10">
    <property type="entry name" value="Histidine kinase-like ATPase, C-terminal domain"/>
    <property type="match status" value="1"/>
</dbReference>
<dbReference type="InterPro" id="IPR003594">
    <property type="entry name" value="HATPase_dom"/>
</dbReference>
<dbReference type="InterPro" id="IPR003660">
    <property type="entry name" value="HAMP_dom"/>
</dbReference>
<evidence type="ECO:0000256" key="8">
    <source>
        <dbReference type="ARBA" id="ARBA00022741"/>
    </source>
</evidence>
<dbReference type="Gene3D" id="1.10.287.130">
    <property type="match status" value="1"/>
</dbReference>
<evidence type="ECO:0000259" key="20">
    <source>
        <dbReference type="PROSITE" id="PS50110"/>
    </source>
</evidence>
<evidence type="ECO:0000256" key="3">
    <source>
        <dbReference type="ARBA" id="ARBA00012438"/>
    </source>
</evidence>
<dbReference type="Pfam" id="PF00072">
    <property type="entry name" value="Response_reg"/>
    <property type="match status" value="1"/>
</dbReference>
<keyword evidence="10" id="KW-0067">ATP-binding</keyword>
<dbReference type="Pfam" id="PF02518">
    <property type="entry name" value="HATPase_c"/>
    <property type="match status" value="1"/>
</dbReference>
<keyword evidence="6 23" id="KW-0808">Transferase</keyword>
<dbReference type="SUPFAM" id="SSF158472">
    <property type="entry name" value="HAMP domain-like"/>
    <property type="match status" value="1"/>
</dbReference>
<dbReference type="SMART" id="SM00073">
    <property type="entry name" value="HPT"/>
    <property type="match status" value="1"/>
</dbReference>
<dbReference type="InterPro" id="IPR004358">
    <property type="entry name" value="Sig_transdc_His_kin-like_C"/>
</dbReference>
<evidence type="ECO:0000256" key="1">
    <source>
        <dbReference type="ARBA" id="ARBA00000085"/>
    </source>
</evidence>
<organism evidence="23 24">
    <name type="scientific">Shewanella maritima</name>
    <dbReference type="NCBI Taxonomy" id="2520507"/>
    <lineage>
        <taxon>Bacteria</taxon>
        <taxon>Pseudomonadati</taxon>
        <taxon>Pseudomonadota</taxon>
        <taxon>Gammaproteobacteria</taxon>
        <taxon>Alteromonadales</taxon>
        <taxon>Shewanellaceae</taxon>
        <taxon>Shewanella</taxon>
    </lineage>
</organism>
<dbReference type="InterPro" id="IPR001789">
    <property type="entry name" value="Sig_transdc_resp-reg_receiver"/>
</dbReference>
<dbReference type="PROSITE" id="PS50885">
    <property type="entry name" value="HAMP"/>
    <property type="match status" value="1"/>
</dbReference>
<evidence type="ECO:0000256" key="15">
    <source>
        <dbReference type="PROSITE-ProRule" id="PRU00169"/>
    </source>
</evidence>
<dbReference type="Proteomes" id="UP000291106">
    <property type="component" value="Chromosome"/>
</dbReference>
<keyword evidence="8" id="KW-0547">Nucleotide-binding</keyword>
<comment type="catalytic activity">
    <reaction evidence="1">
        <text>ATP + protein L-histidine = ADP + protein N-phospho-L-histidine.</text>
        <dbReference type="EC" id="2.7.13.3"/>
    </reaction>
</comment>
<name>A0A411PMQ8_9GAMM</name>
<keyword evidence="7 18" id="KW-0812">Transmembrane</keyword>
<dbReference type="PROSITE" id="PS50894">
    <property type="entry name" value="HPT"/>
    <property type="match status" value="1"/>
</dbReference>
<reference evidence="23 24" key="1">
    <citation type="submission" date="2019-02" db="EMBL/GenBank/DDBJ databases">
        <title>Shewanella sp. D4-2 isolated from Dokdo Island.</title>
        <authorList>
            <person name="Baek K."/>
        </authorList>
    </citation>
    <scope>NUCLEOTIDE SEQUENCE [LARGE SCALE GENOMIC DNA]</scope>
    <source>
        <strain evidence="23 24">D4-2</strain>
    </source>
</reference>
<dbReference type="PROSITE" id="PS50110">
    <property type="entry name" value="RESPONSE_REGULATORY"/>
    <property type="match status" value="1"/>
</dbReference>
<dbReference type="Gene3D" id="6.10.340.10">
    <property type="match status" value="1"/>
</dbReference>
<dbReference type="InterPro" id="IPR008207">
    <property type="entry name" value="Sig_transdc_His_kin_Hpt_dom"/>
</dbReference>
<evidence type="ECO:0000256" key="12">
    <source>
        <dbReference type="ARBA" id="ARBA00023012"/>
    </source>
</evidence>
<keyword evidence="11 18" id="KW-1133">Transmembrane helix</keyword>
<evidence type="ECO:0000256" key="10">
    <source>
        <dbReference type="ARBA" id="ARBA00022840"/>
    </source>
</evidence>
<dbReference type="Gene3D" id="1.20.120.160">
    <property type="entry name" value="HPT domain"/>
    <property type="match status" value="1"/>
</dbReference>
<dbReference type="GO" id="GO:0005524">
    <property type="term" value="F:ATP binding"/>
    <property type="evidence" value="ECO:0007669"/>
    <property type="project" value="UniProtKB-KW"/>
</dbReference>
<keyword evidence="4" id="KW-1003">Cell membrane</keyword>
<dbReference type="GO" id="GO:0000155">
    <property type="term" value="F:phosphorelay sensor kinase activity"/>
    <property type="evidence" value="ECO:0007669"/>
    <property type="project" value="InterPro"/>
</dbReference>
<dbReference type="InterPro" id="IPR005467">
    <property type="entry name" value="His_kinase_dom"/>
</dbReference>
<evidence type="ECO:0000256" key="5">
    <source>
        <dbReference type="ARBA" id="ARBA00022553"/>
    </source>
</evidence>
<dbReference type="EC" id="2.7.13.3" evidence="3"/>
<proteinExistence type="predicted"/>
<dbReference type="InterPro" id="IPR036641">
    <property type="entry name" value="HPT_dom_sf"/>
</dbReference>
<dbReference type="NCBIfam" id="NF008318">
    <property type="entry name" value="PRK11107.1"/>
    <property type="match status" value="1"/>
</dbReference>
<dbReference type="Pfam" id="PF00512">
    <property type="entry name" value="HisKA"/>
    <property type="match status" value="1"/>
</dbReference>
<evidence type="ECO:0000259" key="21">
    <source>
        <dbReference type="PROSITE" id="PS50885"/>
    </source>
</evidence>
<sequence>MIIRVPVVANTELKPKKAAQSQTEQIDVPAVSEPERARPNNRPINVDAEDLLDGAEQYQGYDQTLPSDTTAQLIALANDSQTSRTQTAEPARPTANNEVYNERDERLLGYMAILMNKENALLAQHRSAIAAFVIILIGVQFNLFFTFRLVKFVNHPITEMVRVVAKIREGKLSARLEGNLIGELDLLKRGINAMASSLSEYHDEMQQNIDQATSDLRETLEQIEIQNVELDLAKKRALEASQIKSEFLANMSHELRTPLNGVIGFARQLIKTPLHSSQLDYIKTIERSATNLLGIINDILDFSKLEAGKMVLEKMPFALRETIAETLGIIAVSAQEKGLELVVDIDSNVPESVTGDAMRISQIITNLVGNAIKFTDEGSVNIKIHLVTLSDETATLRCEIIDTGIGIDESQQDYLFQAFGQADSSISRRFGGTGLGLVITKRLINQMGGQIGFTSSPNQGSNFWFILPLGISQFQIGEVLPMDALHHKNVLVFEPRSLSRDTLNRRFESWQMSLTSVGQLDHFESTLDNDKVFFDYIIVSCKGFKTDEDFTKQLQKAKQHTKCLVLMHEIQDQRLIEEVLTPNTDVLLKTPVSDYTLARHMIYPPEPKPLQQITKTPVKVQEKANVNVLAVDDNLANLKLIDTLLNELVTNVTTVKSGEDAVQASRNQVFDIIFMDIQMPGMDGLKATTIIRDNSLNRHTPIIAVTAHAVAEERENILQSGMDGFLPKPIDEESLKTVINKWVAAPQFTHFDVHTLNWELCLSQANQKPDLAFDMLKMLMESIPETMNNIEQSFAEHQSERLLQAVHKLHGASCYSGVPRTQKLCQEIESALKQKTPINDIEPEILELLDELTKVESAAQQVIDQLSVEIPND</sequence>
<feature type="domain" description="HAMP" evidence="21">
    <location>
        <begin position="151"/>
        <end position="203"/>
    </location>
</feature>
<feature type="domain" description="Response regulatory" evidence="20">
    <location>
        <begin position="627"/>
        <end position="743"/>
    </location>
</feature>
<dbReference type="SMART" id="SM00304">
    <property type="entry name" value="HAMP"/>
    <property type="match status" value="1"/>
</dbReference>
<evidence type="ECO:0000256" key="9">
    <source>
        <dbReference type="ARBA" id="ARBA00022777"/>
    </source>
</evidence>
<keyword evidence="24" id="KW-1185">Reference proteome</keyword>
<dbReference type="FunFam" id="1.10.287.130:FF:000003">
    <property type="entry name" value="Histidine kinase"/>
    <property type="match status" value="1"/>
</dbReference>
<dbReference type="CDD" id="cd06225">
    <property type="entry name" value="HAMP"/>
    <property type="match status" value="1"/>
</dbReference>
<evidence type="ECO:0000256" key="7">
    <source>
        <dbReference type="ARBA" id="ARBA00022692"/>
    </source>
</evidence>